<dbReference type="PROSITE" id="PS00061">
    <property type="entry name" value="ADH_SHORT"/>
    <property type="match status" value="1"/>
</dbReference>
<dbReference type="GO" id="GO:0016020">
    <property type="term" value="C:membrane"/>
    <property type="evidence" value="ECO:0007669"/>
    <property type="project" value="TreeGrafter"/>
</dbReference>
<dbReference type="InterPro" id="IPR036291">
    <property type="entry name" value="NAD(P)-bd_dom_sf"/>
</dbReference>
<accession>X0Y7E5</accession>
<dbReference type="PANTHER" id="PTHR44196:SF1">
    <property type="entry name" value="DEHYDROGENASE_REDUCTASE SDR FAMILY MEMBER 7B"/>
    <property type="match status" value="1"/>
</dbReference>
<gene>
    <name evidence="3" type="ORF">S01H1_82753</name>
</gene>
<evidence type="ECO:0000256" key="2">
    <source>
        <dbReference type="ARBA" id="ARBA00023002"/>
    </source>
</evidence>
<keyword evidence="2" id="KW-0560">Oxidoreductase</keyword>
<comment type="similarity">
    <text evidence="1">Belongs to the short-chain dehydrogenases/reductases (SDR) family.</text>
</comment>
<reference evidence="3" key="1">
    <citation type="journal article" date="2014" name="Front. Microbiol.">
        <title>High frequency of phylogenetically diverse reductive dehalogenase-homologous genes in deep subseafloor sedimentary metagenomes.</title>
        <authorList>
            <person name="Kawai M."/>
            <person name="Futagami T."/>
            <person name="Toyoda A."/>
            <person name="Takaki Y."/>
            <person name="Nishi S."/>
            <person name="Hori S."/>
            <person name="Arai W."/>
            <person name="Tsubouchi T."/>
            <person name="Morono Y."/>
            <person name="Uchiyama I."/>
            <person name="Ito T."/>
            <person name="Fujiyama A."/>
            <person name="Inagaki F."/>
            <person name="Takami H."/>
        </authorList>
    </citation>
    <scope>NUCLEOTIDE SEQUENCE</scope>
    <source>
        <strain evidence="3">Expedition CK06-06</strain>
    </source>
</reference>
<dbReference type="GO" id="GO:0016491">
    <property type="term" value="F:oxidoreductase activity"/>
    <property type="evidence" value="ECO:0007669"/>
    <property type="project" value="UniProtKB-KW"/>
</dbReference>
<protein>
    <recommendedName>
        <fullName evidence="4">SDR family NAD(P)-dependent oxidoreductase</fullName>
    </recommendedName>
</protein>
<dbReference type="EMBL" id="BARS01056135">
    <property type="protein sequence ID" value="GAG51804.1"/>
    <property type="molecule type" value="Genomic_DNA"/>
</dbReference>
<evidence type="ECO:0008006" key="4">
    <source>
        <dbReference type="Google" id="ProtNLM"/>
    </source>
</evidence>
<dbReference type="AlphaFoldDB" id="X0Y7E5"/>
<organism evidence="3">
    <name type="scientific">marine sediment metagenome</name>
    <dbReference type="NCBI Taxonomy" id="412755"/>
    <lineage>
        <taxon>unclassified sequences</taxon>
        <taxon>metagenomes</taxon>
        <taxon>ecological metagenomes</taxon>
    </lineage>
</organism>
<dbReference type="SUPFAM" id="SSF51735">
    <property type="entry name" value="NAD(P)-binding Rossmann-fold domains"/>
    <property type="match status" value="1"/>
</dbReference>
<name>X0Y7E5_9ZZZZ</name>
<evidence type="ECO:0000256" key="1">
    <source>
        <dbReference type="ARBA" id="ARBA00006484"/>
    </source>
</evidence>
<proteinExistence type="inferred from homology"/>
<dbReference type="InterPro" id="IPR002347">
    <property type="entry name" value="SDR_fam"/>
</dbReference>
<dbReference type="PANTHER" id="PTHR44196">
    <property type="entry name" value="DEHYDROGENASE/REDUCTASE SDR FAMILY MEMBER 7B"/>
    <property type="match status" value="1"/>
</dbReference>
<sequence>LFEVNVFGALNCIRAVAPYMKQQRRGQIINVSSVAGKIAAPYEGAYAATKFALTAISDAVRLELRDHGITVITVYPGPIDTPFRDNALKEIEPPSASRVLRRIPPVRVAEAIVRAVRDERAEVYVTWFDRGAVILKGISPRFIDWGMRRFYLRRRAKRG</sequence>
<evidence type="ECO:0000313" key="3">
    <source>
        <dbReference type="EMBL" id="GAG51804.1"/>
    </source>
</evidence>
<dbReference type="Pfam" id="PF00106">
    <property type="entry name" value="adh_short"/>
    <property type="match status" value="1"/>
</dbReference>
<feature type="non-terminal residue" evidence="3">
    <location>
        <position position="1"/>
    </location>
</feature>
<dbReference type="Gene3D" id="3.40.50.720">
    <property type="entry name" value="NAD(P)-binding Rossmann-like Domain"/>
    <property type="match status" value="1"/>
</dbReference>
<dbReference type="InterPro" id="IPR020904">
    <property type="entry name" value="Sc_DH/Rdtase_CS"/>
</dbReference>
<dbReference type="PRINTS" id="PR00081">
    <property type="entry name" value="GDHRDH"/>
</dbReference>
<comment type="caution">
    <text evidence="3">The sequence shown here is derived from an EMBL/GenBank/DDBJ whole genome shotgun (WGS) entry which is preliminary data.</text>
</comment>